<dbReference type="PANTHER" id="PTHR24198">
    <property type="entry name" value="ANKYRIN REPEAT AND PROTEIN KINASE DOMAIN-CONTAINING PROTEIN"/>
    <property type="match status" value="1"/>
</dbReference>
<evidence type="ECO:0000256" key="3">
    <source>
        <dbReference type="PROSITE-ProRule" id="PRU00023"/>
    </source>
</evidence>
<keyword evidence="6" id="KW-1185">Reference proteome</keyword>
<comment type="caution">
    <text evidence="5">The sequence shown here is derived from an EMBL/GenBank/DDBJ whole genome shotgun (WGS) entry which is preliminary data.</text>
</comment>
<proteinExistence type="predicted"/>
<evidence type="ECO:0000259" key="4">
    <source>
        <dbReference type="Pfam" id="PF06985"/>
    </source>
</evidence>
<dbReference type="PROSITE" id="PS50297">
    <property type="entry name" value="ANK_REP_REGION"/>
    <property type="match status" value="5"/>
</dbReference>
<evidence type="ECO:0000313" key="5">
    <source>
        <dbReference type="EMBL" id="GAB1314484.1"/>
    </source>
</evidence>
<dbReference type="Pfam" id="PF00023">
    <property type="entry name" value="Ank"/>
    <property type="match status" value="1"/>
</dbReference>
<dbReference type="Pfam" id="PF12796">
    <property type="entry name" value="Ank_2"/>
    <property type="match status" value="1"/>
</dbReference>
<keyword evidence="2 3" id="KW-0040">ANK repeat</keyword>
<feature type="repeat" description="ANK" evidence="3">
    <location>
        <begin position="627"/>
        <end position="659"/>
    </location>
</feature>
<dbReference type="InterPro" id="IPR002110">
    <property type="entry name" value="Ankyrin_rpt"/>
</dbReference>
<dbReference type="RefSeq" id="XP_070916215.1">
    <property type="nucleotide sequence ID" value="XM_071060114.1"/>
</dbReference>
<evidence type="ECO:0000256" key="1">
    <source>
        <dbReference type="ARBA" id="ARBA00022737"/>
    </source>
</evidence>
<feature type="repeat" description="ANK" evidence="3">
    <location>
        <begin position="660"/>
        <end position="692"/>
    </location>
</feature>
<dbReference type="SUPFAM" id="SSF48403">
    <property type="entry name" value="Ankyrin repeat"/>
    <property type="match status" value="1"/>
</dbReference>
<dbReference type="PRINTS" id="PR01415">
    <property type="entry name" value="ANKYRIN"/>
</dbReference>
<gene>
    <name evidence="5" type="ORF">MFIFM68171_04694</name>
</gene>
<dbReference type="InterPro" id="IPR036770">
    <property type="entry name" value="Ankyrin_rpt-contain_sf"/>
</dbReference>
<dbReference type="InterPro" id="IPR010730">
    <property type="entry name" value="HET"/>
</dbReference>
<keyword evidence="1" id="KW-0677">Repeat</keyword>
<dbReference type="GeneID" id="98175437"/>
<evidence type="ECO:0000313" key="6">
    <source>
        <dbReference type="Proteomes" id="UP001628179"/>
    </source>
</evidence>
<dbReference type="Pfam" id="PF13637">
    <property type="entry name" value="Ank_4"/>
    <property type="match status" value="1"/>
</dbReference>
<sequence>MNSADTEAFNKTLGGTEVWEALRKATEDFGLCPNRVWGVVRLHWQREKILPQLMNQRLNEPVQGHQGHDTCSIDFCEHSQRDFTGVTQRHERQDCAANPCSPIRHWFPMYLLEKATRSGRLAAWTLDGRSIIEPQQPFMAISHVWSDGTGTGAWRQGEVNQCLYDYFRTIAERFQCEGIWWDTICIPKDKAARSKAISRMHLNYEDAQITLVHDCFLRRWEWFDAETACFAIVMSPWFSRGWTALELARSRKVKVVFAGSVIKDLDEDILARHGTACSDRHLVASELIANLRRGKITSIDSLLQALSSRSTSWPRDKAIIAGLLTGVGTIESDTTQQKVYQDVLRKLGVVSHSNLFHKSTTMSNGFSWCPTNVLDMESCPFGPTLALHENGHVTGQWAVIGELSNIPKERYNWEGVHRLIKARLCSALQDDPESHWLLVEPSPCSSYGTSEESPHSDVQATMSEVGMPVVVARALLVKPVEAGALSKVEFVGSVYFQPPLSAREVEPHWYSGGTSGVVEVTIGHWEEDEEAESHSDSGQIGHYLDGVGGEDQSRVRAQLLLEAADNGQEIITRELLDSGVNDPDAIEVDVRDGQGRTPLSWAAGNGHEAIVKLLLEKGADPDSRGPGGWTPLHYASWRCSDGVVKMLLDASANSNARDELGRCAIHLASERGSRGIVALLLERGADPNIQYGKQKYAALHRAAWAGSAQTAAQLLSSGRANPDIQDLKGWTPLHLAAQYAQSAVSRVLLDNGVDVNMVDIRGRTPLHVAALVGDKDVARQLLDGAGAMTSAVLDMNGWRPSHLAAQAGNEAPPEEGLNG</sequence>
<feature type="domain" description="Heterokaryon incompatibility" evidence="4">
    <location>
        <begin position="138"/>
        <end position="212"/>
    </location>
</feature>
<feature type="repeat" description="ANK" evidence="3">
    <location>
        <begin position="728"/>
        <end position="760"/>
    </location>
</feature>
<reference evidence="5 6" key="1">
    <citation type="submission" date="2024-09" db="EMBL/GenBank/DDBJ databases">
        <title>Itraconazole resistance in Madurella fahalii resulting from another homologue of gene encoding cytochrome P450 14-alpha sterol demethylase (CYP51).</title>
        <authorList>
            <person name="Yoshioka I."/>
            <person name="Fahal A.H."/>
            <person name="Kaneko S."/>
            <person name="Yaguchi T."/>
        </authorList>
    </citation>
    <scope>NUCLEOTIDE SEQUENCE [LARGE SCALE GENOMIC DNA]</scope>
    <source>
        <strain evidence="5 6">IFM 68171</strain>
    </source>
</reference>
<protein>
    <recommendedName>
        <fullName evidence="4">Heterokaryon incompatibility domain-containing protein</fullName>
    </recommendedName>
</protein>
<accession>A0ABQ0G9Q0</accession>
<feature type="repeat" description="ANK" evidence="3">
    <location>
        <begin position="761"/>
        <end position="783"/>
    </location>
</feature>
<organism evidence="5 6">
    <name type="scientific">Madurella fahalii</name>
    <dbReference type="NCBI Taxonomy" id="1157608"/>
    <lineage>
        <taxon>Eukaryota</taxon>
        <taxon>Fungi</taxon>
        <taxon>Dikarya</taxon>
        <taxon>Ascomycota</taxon>
        <taxon>Pezizomycotina</taxon>
        <taxon>Sordariomycetes</taxon>
        <taxon>Sordariomycetidae</taxon>
        <taxon>Sordariales</taxon>
        <taxon>Sordariales incertae sedis</taxon>
        <taxon>Madurella</taxon>
    </lineage>
</organism>
<dbReference type="SMART" id="SM00248">
    <property type="entry name" value="ANK"/>
    <property type="match status" value="7"/>
</dbReference>
<dbReference type="PANTHER" id="PTHR24198:SF165">
    <property type="entry name" value="ANKYRIN REPEAT-CONTAINING PROTEIN-RELATED"/>
    <property type="match status" value="1"/>
</dbReference>
<dbReference type="Gene3D" id="1.25.40.20">
    <property type="entry name" value="Ankyrin repeat-containing domain"/>
    <property type="match status" value="3"/>
</dbReference>
<name>A0ABQ0G9Q0_9PEZI</name>
<evidence type="ECO:0000256" key="2">
    <source>
        <dbReference type="ARBA" id="ARBA00023043"/>
    </source>
</evidence>
<dbReference type="Proteomes" id="UP001628179">
    <property type="component" value="Unassembled WGS sequence"/>
</dbReference>
<dbReference type="Pfam" id="PF06985">
    <property type="entry name" value="HET"/>
    <property type="match status" value="1"/>
</dbReference>
<feature type="repeat" description="ANK" evidence="3">
    <location>
        <begin position="594"/>
        <end position="626"/>
    </location>
</feature>
<dbReference type="PROSITE" id="PS50088">
    <property type="entry name" value="ANK_REPEAT"/>
    <property type="match status" value="5"/>
</dbReference>
<dbReference type="EMBL" id="BAAFSV010000002">
    <property type="protein sequence ID" value="GAB1314484.1"/>
    <property type="molecule type" value="Genomic_DNA"/>
</dbReference>